<name>A0AAV5T9S1_9BILA</name>
<dbReference type="AlphaFoldDB" id="A0AAV5T9S1"/>
<reference evidence="2" key="1">
    <citation type="submission" date="2023-10" db="EMBL/GenBank/DDBJ databases">
        <title>Genome assembly of Pristionchus species.</title>
        <authorList>
            <person name="Yoshida K."/>
            <person name="Sommer R.J."/>
        </authorList>
    </citation>
    <scope>NUCLEOTIDE SEQUENCE</scope>
    <source>
        <strain evidence="2">RS0144</strain>
    </source>
</reference>
<evidence type="ECO:0000313" key="2">
    <source>
        <dbReference type="EMBL" id="GMS90848.1"/>
    </source>
</evidence>
<comment type="caution">
    <text evidence="2">The sequence shown here is derived from an EMBL/GenBank/DDBJ whole genome shotgun (WGS) entry which is preliminary data.</text>
</comment>
<feature type="region of interest" description="Disordered" evidence="1">
    <location>
        <begin position="188"/>
        <end position="233"/>
    </location>
</feature>
<sequence>MSSESEKMLSSALKVFNTKLSDRQVIKLEGMEDYLKVPQYKALVNLEKKASQLEVDAVLRVMNSRIAYLKAVQELRACEMRWLEEIRVGMDSLEERNRIVKDVNTKMKKGDYSVLQPATTVTANAPNSSSRTHNTATKPPILRRPEAALPALPPEMKPALTDIKKRLAMINLDCSSSRSPLTSRNVNRIVDTASTPKSGPIISSKGSLDGSVVPNRRNPPSPPSRSRWDVPAPNFDDTIDTEPVRLPNSILPPHRPLPTVLLRSPEVDEEAEDTFPLVRPSLPYQTPTAPHSRPFLLSSMRKEAQQQQQQLPVLQEQPVRPTPSFTLRTATSADPLSNLGLMKMKRPVLNSEVGKKLMGL</sequence>
<dbReference type="Proteomes" id="UP001432027">
    <property type="component" value="Unassembled WGS sequence"/>
</dbReference>
<feature type="compositionally biased region" description="Polar residues" evidence="1">
    <location>
        <begin position="188"/>
        <end position="197"/>
    </location>
</feature>
<organism evidence="2 3">
    <name type="scientific">Pristionchus entomophagus</name>
    <dbReference type="NCBI Taxonomy" id="358040"/>
    <lineage>
        <taxon>Eukaryota</taxon>
        <taxon>Metazoa</taxon>
        <taxon>Ecdysozoa</taxon>
        <taxon>Nematoda</taxon>
        <taxon>Chromadorea</taxon>
        <taxon>Rhabditida</taxon>
        <taxon>Rhabditina</taxon>
        <taxon>Diplogasteromorpha</taxon>
        <taxon>Diplogasteroidea</taxon>
        <taxon>Neodiplogasteridae</taxon>
        <taxon>Pristionchus</taxon>
    </lineage>
</organism>
<accession>A0AAV5T9S1</accession>
<evidence type="ECO:0000256" key="1">
    <source>
        <dbReference type="SAM" id="MobiDB-lite"/>
    </source>
</evidence>
<dbReference type="EMBL" id="BTSX01000003">
    <property type="protein sequence ID" value="GMS90848.1"/>
    <property type="molecule type" value="Genomic_DNA"/>
</dbReference>
<gene>
    <name evidence="2" type="ORF">PENTCL1PPCAC_13023</name>
</gene>
<keyword evidence="3" id="KW-1185">Reference proteome</keyword>
<evidence type="ECO:0000313" key="3">
    <source>
        <dbReference type="Proteomes" id="UP001432027"/>
    </source>
</evidence>
<proteinExistence type="predicted"/>
<protein>
    <submittedName>
        <fullName evidence="2">Uncharacterized protein</fullName>
    </submittedName>
</protein>